<feature type="region of interest" description="Disordered" evidence="1">
    <location>
        <begin position="152"/>
        <end position="175"/>
    </location>
</feature>
<comment type="caution">
    <text evidence="2">The sequence shown here is derived from an EMBL/GenBank/DDBJ whole genome shotgun (WGS) entry which is preliminary data.</text>
</comment>
<gene>
    <name evidence="2" type="ORF">ACFO4E_19485</name>
</gene>
<dbReference type="Proteomes" id="UP001595923">
    <property type="component" value="Unassembled WGS sequence"/>
</dbReference>
<protein>
    <recommendedName>
        <fullName evidence="4">DUF4352 domain-containing protein</fullName>
    </recommendedName>
</protein>
<dbReference type="EMBL" id="JBHSFQ010000020">
    <property type="protein sequence ID" value="MFC4564050.1"/>
    <property type="molecule type" value="Genomic_DNA"/>
</dbReference>
<evidence type="ECO:0000313" key="3">
    <source>
        <dbReference type="Proteomes" id="UP001595923"/>
    </source>
</evidence>
<accession>A0ABV9DYY7</accession>
<name>A0ABV9DYY7_9ACTN</name>
<organism evidence="2 3">
    <name type="scientific">Nocardiopsis mangrovi</name>
    <dbReference type="NCBI Taxonomy" id="1179818"/>
    <lineage>
        <taxon>Bacteria</taxon>
        <taxon>Bacillati</taxon>
        <taxon>Actinomycetota</taxon>
        <taxon>Actinomycetes</taxon>
        <taxon>Streptosporangiales</taxon>
        <taxon>Nocardiopsidaceae</taxon>
        <taxon>Nocardiopsis</taxon>
    </lineage>
</organism>
<sequence length="175" mass="18507">MLPLVMGLPWYLDRQDMLESGAMPPDPVPVSGSVAELAGSEWDFRGSVVGETGGFPLADDLELVDAVYAVTPGDATAGELLEASCSFRAIDDQGRSWEPTSEFDARELPEDLGSTGFGCTDADGETVPAGEETGFVVSFVVPDDAVDSLRFEVRSPTSTDPQESRPAAVLFSQQG</sequence>
<keyword evidence="3" id="KW-1185">Reference proteome</keyword>
<evidence type="ECO:0000313" key="2">
    <source>
        <dbReference type="EMBL" id="MFC4564050.1"/>
    </source>
</evidence>
<proteinExistence type="predicted"/>
<reference evidence="3" key="1">
    <citation type="journal article" date="2019" name="Int. J. Syst. Evol. Microbiol.">
        <title>The Global Catalogue of Microorganisms (GCM) 10K type strain sequencing project: providing services to taxonomists for standard genome sequencing and annotation.</title>
        <authorList>
            <consortium name="The Broad Institute Genomics Platform"/>
            <consortium name="The Broad Institute Genome Sequencing Center for Infectious Disease"/>
            <person name="Wu L."/>
            <person name="Ma J."/>
        </authorList>
    </citation>
    <scope>NUCLEOTIDE SEQUENCE [LARGE SCALE GENOMIC DNA]</scope>
    <source>
        <strain evidence="3">XZYJ18</strain>
    </source>
</reference>
<dbReference type="RefSeq" id="WP_378576830.1">
    <property type="nucleotide sequence ID" value="NZ_JBHSFQ010000020.1"/>
</dbReference>
<evidence type="ECO:0008006" key="4">
    <source>
        <dbReference type="Google" id="ProtNLM"/>
    </source>
</evidence>
<evidence type="ECO:0000256" key="1">
    <source>
        <dbReference type="SAM" id="MobiDB-lite"/>
    </source>
</evidence>